<name>A0A9X2DAA3_9ACTN</name>
<protein>
    <submittedName>
        <fullName evidence="2">DUF2470 domain-containing protein</fullName>
    </submittedName>
</protein>
<dbReference type="EMBL" id="JAMOIL010000031">
    <property type="protein sequence ID" value="MCM0622245.1"/>
    <property type="molecule type" value="Genomic_DNA"/>
</dbReference>
<dbReference type="InterPro" id="IPR037119">
    <property type="entry name" value="Haem_oxidase_HugZ-like_sf"/>
</dbReference>
<evidence type="ECO:0000313" key="2">
    <source>
        <dbReference type="EMBL" id="MCM0622245.1"/>
    </source>
</evidence>
<proteinExistence type="predicted"/>
<dbReference type="AlphaFoldDB" id="A0A9X2DAA3"/>
<accession>A0A9X2DAA3</accession>
<feature type="domain" description="DUF2470" evidence="1">
    <location>
        <begin position="157"/>
        <end position="227"/>
    </location>
</feature>
<sequence length="239" mass="24656">MTLHRAPSTDVEAARAARSVLAAPARASLHLATPTQAQEPATAPLSLAGVSLVDDGGRPHLLVPTDHVLVAAAREGLGVRLWLAEAAPGELLPGGVEAARLDLHGTLALADVEAHGDQVTLRLEVATVVLHRSAGSVPVDVSTFSAPDLALNAGHLARCCAHANASHGDLLREAVGRLVGRPEARMIAASLTSMDADGAVVAWIDHEGAHERRVPFVLPAEGPEDLGPLLRDALGLALH</sequence>
<comment type="caution">
    <text evidence="2">The sequence shown here is derived from an EMBL/GenBank/DDBJ whole genome shotgun (WGS) entry which is preliminary data.</text>
</comment>
<dbReference type="InterPro" id="IPR019595">
    <property type="entry name" value="DUF2470"/>
</dbReference>
<dbReference type="Proteomes" id="UP001139485">
    <property type="component" value="Unassembled WGS sequence"/>
</dbReference>
<evidence type="ECO:0000313" key="3">
    <source>
        <dbReference type="Proteomes" id="UP001139485"/>
    </source>
</evidence>
<keyword evidence="3" id="KW-1185">Reference proteome</keyword>
<evidence type="ECO:0000259" key="1">
    <source>
        <dbReference type="Pfam" id="PF10615"/>
    </source>
</evidence>
<dbReference type="Gene3D" id="3.20.180.10">
    <property type="entry name" value="PNP-oxidase-like"/>
    <property type="match status" value="1"/>
</dbReference>
<gene>
    <name evidence="2" type="ORF">M8330_18280</name>
</gene>
<reference evidence="2" key="1">
    <citation type="submission" date="2022-05" db="EMBL/GenBank/DDBJ databases">
        <authorList>
            <person name="Tuo L."/>
        </authorList>
    </citation>
    <scope>NUCLEOTIDE SEQUENCE</scope>
    <source>
        <strain evidence="2">BSK12Z-4</strain>
    </source>
</reference>
<organism evidence="2 3">
    <name type="scientific">Nocardioides bruguierae</name>
    <dbReference type="NCBI Taxonomy" id="2945102"/>
    <lineage>
        <taxon>Bacteria</taxon>
        <taxon>Bacillati</taxon>
        <taxon>Actinomycetota</taxon>
        <taxon>Actinomycetes</taxon>
        <taxon>Propionibacteriales</taxon>
        <taxon>Nocardioidaceae</taxon>
        <taxon>Nocardioides</taxon>
    </lineage>
</organism>
<dbReference type="RefSeq" id="WP_250828492.1">
    <property type="nucleotide sequence ID" value="NZ_JAMOIL010000031.1"/>
</dbReference>
<dbReference type="Pfam" id="PF10615">
    <property type="entry name" value="DUF2470"/>
    <property type="match status" value="1"/>
</dbReference>